<reference evidence="2 3" key="1">
    <citation type="submission" date="2017-01" db="EMBL/GenBank/DDBJ databases">
        <title>Genome sequence of Rhodovulum viride JA756.</title>
        <authorList>
            <person name="Lakshmi K.V."/>
            <person name="Tushar L.D."/>
            <person name="Sasikala C."/>
            <person name="Venkataramana C."/>
        </authorList>
    </citation>
    <scope>NUCLEOTIDE SEQUENCE [LARGE SCALE GENOMIC DNA]</scope>
    <source>
        <strain evidence="2 3">JA756</strain>
    </source>
</reference>
<keyword evidence="3" id="KW-1185">Reference proteome</keyword>
<organism evidence="2 3">
    <name type="scientific">Rhodovulum viride</name>
    <dbReference type="NCBI Taxonomy" id="1231134"/>
    <lineage>
        <taxon>Bacteria</taxon>
        <taxon>Pseudomonadati</taxon>
        <taxon>Pseudomonadota</taxon>
        <taxon>Alphaproteobacteria</taxon>
        <taxon>Rhodobacterales</taxon>
        <taxon>Paracoccaceae</taxon>
        <taxon>Rhodovulum</taxon>
    </lineage>
</organism>
<protein>
    <recommendedName>
        <fullName evidence="4">BNR repeat protein</fullName>
    </recommendedName>
</protein>
<dbReference type="RefSeq" id="WP_112317457.1">
    <property type="nucleotide sequence ID" value="NZ_MUAV01000051.1"/>
</dbReference>
<dbReference type="Proteomes" id="UP000248659">
    <property type="component" value="Unassembled WGS sequence"/>
</dbReference>
<dbReference type="EMBL" id="MUAV01000051">
    <property type="protein sequence ID" value="RAP39486.1"/>
    <property type="molecule type" value="Genomic_DNA"/>
</dbReference>
<comment type="caution">
    <text evidence="2">The sequence shown here is derived from an EMBL/GenBank/DDBJ whole genome shotgun (WGS) entry which is preliminary data.</text>
</comment>
<accession>A0ABX9DDJ4</accession>
<feature type="chain" id="PRO_5045856232" description="BNR repeat protein" evidence="1">
    <location>
        <begin position="20"/>
        <end position="405"/>
    </location>
</feature>
<evidence type="ECO:0000313" key="3">
    <source>
        <dbReference type="Proteomes" id="UP000248659"/>
    </source>
</evidence>
<gene>
    <name evidence="2" type="ORF">BYZ73_20280</name>
</gene>
<evidence type="ECO:0000256" key="1">
    <source>
        <dbReference type="SAM" id="SignalP"/>
    </source>
</evidence>
<keyword evidence="1" id="KW-0732">Signal</keyword>
<feature type="signal peptide" evidence="1">
    <location>
        <begin position="1"/>
        <end position="19"/>
    </location>
</feature>
<evidence type="ECO:0000313" key="2">
    <source>
        <dbReference type="EMBL" id="RAP39486.1"/>
    </source>
</evidence>
<sequence>MRRGAGLIAAAGLAGLALAESPGADPVAPLDAASLLFDWSAERCGRWDIPDAPARFWRDAEDRIHMIAGSDQSRQSLGPAADRLARVCGVVHRGGEDADPAARNDRTWVSSIFTRDGARIEALGHMEYQGDRHPGACAAGRYMACWRNAVVALESRDGGESFARLPGPPVAALPYPYDPGQTRRSGYFTPSNIFEADGFLNVFVFAEAYGAQRRGACLLRRRGDGGPGDWRAWDGQGFSARFADPYRGAVADPDAHVCAPLPGLDATLSSVVFQPATGRFLAVSPRVGRDAGGARRAGIWAYVSRDLIHWDDPVLLVEAPLLWARDCGQGAAYAYPSLVDPDSPSPMLDRVGDHLWLTLTRMRLDADCRVGPERDLIRVHVNWPAQAGSRPELAASGPDRPDPRR</sequence>
<evidence type="ECO:0008006" key="4">
    <source>
        <dbReference type="Google" id="ProtNLM"/>
    </source>
</evidence>
<name>A0ABX9DDJ4_9RHOB</name>
<proteinExistence type="predicted"/>